<keyword evidence="2" id="KW-0067">ATP-binding</keyword>
<evidence type="ECO:0000256" key="2">
    <source>
        <dbReference type="PIRSR" id="PIRSR640198-2"/>
    </source>
</evidence>
<dbReference type="PROSITE" id="PS51459">
    <property type="entry name" value="FIDO"/>
    <property type="match status" value="1"/>
</dbReference>
<name>A0A9X2KHE7_9MICC</name>
<dbReference type="GO" id="GO:0005524">
    <property type="term" value="F:ATP binding"/>
    <property type="evidence" value="ECO:0007669"/>
    <property type="project" value="UniProtKB-KW"/>
</dbReference>
<evidence type="ECO:0000313" key="5">
    <source>
        <dbReference type="Proteomes" id="UP001139502"/>
    </source>
</evidence>
<feature type="binding site" evidence="2">
    <location>
        <begin position="76"/>
        <end position="83"/>
    </location>
    <ligand>
        <name>ATP</name>
        <dbReference type="ChEBI" id="CHEBI:30616"/>
    </ligand>
</feature>
<dbReference type="PANTHER" id="PTHR13504:SF38">
    <property type="entry name" value="FIDO DOMAIN-CONTAINING PROTEIN"/>
    <property type="match status" value="1"/>
</dbReference>
<accession>A0A9X2KHE7</accession>
<feature type="active site" evidence="1">
    <location>
        <position position="72"/>
    </location>
</feature>
<dbReference type="InterPro" id="IPR036388">
    <property type="entry name" value="WH-like_DNA-bd_sf"/>
</dbReference>
<dbReference type="Gene3D" id="1.10.3290.10">
    <property type="entry name" value="Fido-like domain"/>
    <property type="match status" value="1"/>
</dbReference>
<dbReference type="SUPFAM" id="SSF140931">
    <property type="entry name" value="Fic-like"/>
    <property type="match status" value="1"/>
</dbReference>
<dbReference type="PANTHER" id="PTHR13504">
    <property type="entry name" value="FIDO DOMAIN-CONTAINING PROTEIN DDB_G0283145"/>
    <property type="match status" value="1"/>
</dbReference>
<proteinExistence type="predicted"/>
<dbReference type="InterPro" id="IPR040198">
    <property type="entry name" value="Fido_containing"/>
</dbReference>
<feature type="domain" description="Fido" evidence="3">
    <location>
        <begin position="1"/>
        <end position="135"/>
    </location>
</feature>
<evidence type="ECO:0000256" key="1">
    <source>
        <dbReference type="PIRSR" id="PIRSR640198-1"/>
    </source>
</evidence>
<dbReference type="EMBL" id="JANAFB010000002">
    <property type="protein sequence ID" value="MCP3424689.1"/>
    <property type="molecule type" value="Genomic_DNA"/>
</dbReference>
<organism evidence="4 5">
    <name type="scientific">Rothia santali</name>
    <dbReference type="NCBI Taxonomy" id="2949643"/>
    <lineage>
        <taxon>Bacteria</taxon>
        <taxon>Bacillati</taxon>
        <taxon>Actinomycetota</taxon>
        <taxon>Actinomycetes</taxon>
        <taxon>Micrococcales</taxon>
        <taxon>Micrococcaceae</taxon>
        <taxon>Rothia</taxon>
    </lineage>
</organism>
<evidence type="ECO:0000313" key="4">
    <source>
        <dbReference type="EMBL" id="MCP3424689.1"/>
    </source>
</evidence>
<keyword evidence="5" id="KW-1185">Reference proteome</keyword>
<keyword evidence="2" id="KW-0547">Nucleotide-binding</keyword>
<comment type="caution">
    <text evidence="4">The sequence shown here is derived from an EMBL/GenBank/DDBJ whole genome shotgun (WGS) entry which is preliminary data.</text>
</comment>
<dbReference type="InterPro" id="IPR003812">
    <property type="entry name" value="Fido"/>
</dbReference>
<gene>
    <name evidence="4" type="ORF">NBM05_01225</name>
</gene>
<dbReference type="Pfam" id="PF02661">
    <property type="entry name" value="Fic"/>
    <property type="match status" value="1"/>
</dbReference>
<sequence>MAGQERHTPGEYRTQPVWIGASRISPVGAGYVAPRFELVPELMEDLARYAARTDVTPLAHTATAHAQFETIHPFTDGNGRSGRALAQAMLRRSGLTTNVAVPVSAGLLTDVPAYHDALTSFREGEVSPIVEQFAAASLRAVPNGRQLLDDLDAILQEWTETVRPRRTSVKKRLLGFALEHPAFTAEQAARELEVAATNVYRYLRELETAGVLAVKKEHRGPTVWRAPAVLSAIDAFALRAGRRSAG</sequence>
<reference evidence="4" key="1">
    <citation type="submission" date="2022-06" db="EMBL/GenBank/DDBJ databases">
        <title>Rothia sp. isolated from sandalwood seedling.</title>
        <authorList>
            <person name="Tuikhar N."/>
            <person name="Kirdat K."/>
            <person name="Thorat V."/>
            <person name="Swetha P."/>
            <person name="Padma S."/>
            <person name="Sundararaj R."/>
            <person name="Yadav A."/>
        </authorList>
    </citation>
    <scope>NUCLEOTIDE SEQUENCE</scope>
    <source>
        <strain evidence="4">AR01</strain>
    </source>
</reference>
<dbReference type="AlphaFoldDB" id="A0A9X2KHE7"/>
<dbReference type="InterPro" id="IPR036597">
    <property type="entry name" value="Fido-like_dom_sf"/>
</dbReference>
<protein>
    <submittedName>
        <fullName evidence="4">Fic family protein</fullName>
    </submittedName>
</protein>
<dbReference type="Proteomes" id="UP001139502">
    <property type="component" value="Unassembled WGS sequence"/>
</dbReference>
<evidence type="ECO:0000259" key="3">
    <source>
        <dbReference type="PROSITE" id="PS51459"/>
    </source>
</evidence>
<dbReference type="Gene3D" id="1.10.10.10">
    <property type="entry name" value="Winged helix-like DNA-binding domain superfamily/Winged helix DNA-binding domain"/>
    <property type="match status" value="1"/>
</dbReference>